<reference evidence="2 3" key="1">
    <citation type="journal article" date="2023" name="Plants (Basel)">
        <title>Bridging the Gap: Combining Genomics and Transcriptomics Approaches to Understand Stylosanthes scabra, an Orphan Legume from the Brazilian Caatinga.</title>
        <authorList>
            <person name="Ferreira-Neto J.R.C."/>
            <person name="da Silva M.D."/>
            <person name="Binneck E."/>
            <person name="de Melo N.F."/>
            <person name="da Silva R.H."/>
            <person name="de Melo A.L.T.M."/>
            <person name="Pandolfi V."/>
            <person name="Bustamante F.O."/>
            <person name="Brasileiro-Vidal A.C."/>
            <person name="Benko-Iseppon A.M."/>
        </authorList>
    </citation>
    <scope>NUCLEOTIDE SEQUENCE [LARGE SCALE GENOMIC DNA]</scope>
    <source>
        <tissue evidence="2">Leaves</tissue>
    </source>
</reference>
<protein>
    <submittedName>
        <fullName evidence="2">Uncharacterized protein</fullName>
    </submittedName>
</protein>
<organism evidence="2 3">
    <name type="scientific">Stylosanthes scabra</name>
    <dbReference type="NCBI Taxonomy" id="79078"/>
    <lineage>
        <taxon>Eukaryota</taxon>
        <taxon>Viridiplantae</taxon>
        <taxon>Streptophyta</taxon>
        <taxon>Embryophyta</taxon>
        <taxon>Tracheophyta</taxon>
        <taxon>Spermatophyta</taxon>
        <taxon>Magnoliopsida</taxon>
        <taxon>eudicotyledons</taxon>
        <taxon>Gunneridae</taxon>
        <taxon>Pentapetalae</taxon>
        <taxon>rosids</taxon>
        <taxon>fabids</taxon>
        <taxon>Fabales</taxon>
        <taxon>Fabaceae</taxon>
        <taxon>Papilionoideae</taxon>
        <taxon>50 kb inversion clade</taxon>
        <taxon>dalbergioids sensu lato</taxon>
        <taxon>Dalbergieae</taxon>
        <taxon>Pterocarpus clade</taxon>
        <taxon>Stylosanthes</taxon>
    </lineage>
</organism>
<dbReference type="Proteomes" id="UP001341840">
    <property type="component" value="Unassembled WGS sequence"/>
</dbReference>
<feature type="region of interest" description="Disordered" evidence="1">
    <location>
        <begin position="255"/>
        <end position="343"/>
    </location>
</feature>
<evidence type="ECO:0000313" key="2">
    <source>
        <dbReference type="EMBL" id="MED6120115.1"/>
    </source>
</evidence>
<feature type="compositionally biased region" description="Acidic residues" evidence="1">
    <location>
        <begin position="320"/>
        <end position="337"/>
    </location>
</feature>
<name>A0ABU6R837_9FABA</name>
<dbReference type="EMBL" id="JASCZI010030261">
    <property type="protein sequence ID" value="MED6120115.1"/>
    <property type="molecule type" value="Genomic_DNA"/>
</dbReference>
<sequence length="343" mass="37751">MWHHDLKQCRDMLKIGVLHIPNSTLHQSRFLMGTKDLFLQGKARGGIYYFDSLQIPPRILAFADVDWASDLDDRRSINGFYIYLELGFLLLPPRSTLTQTLKHISHSLHRTRDSPPPALHFTPLLQHRRVPHSRRCRPSQSRTPPPLGHSSLSCVLYSSLVLCSVLHSSVAPSSSHSLLGATLLCRQRSLLVLMLHPPPLLTCCLCNTSSLSVCIVLHSSITVSAFASPPDHHPYNSAAVCNLTSIADAEVNAAESFEHSNPPLDGDPSNTNESDRGAEFDIPPNNPSDANMGEVADCELLGDPNQHVNEDVEEQQGAVNDEDGEDDDDVDAMEDEAIGGFKF</sequence>
<evidence type="ECO:0000256" key="1">
    <source>
        <dbReference type="SAM" id="MobiDB-lite"/>
    </source>
</evidence>
<evidence type="ECO:0000313" key="3">
    <source>
        <dbReference type="Proteomes" id="UP001341840"/>
    </source>
</evidence>
<keyword evidence="3" id="KW-1185">Reference proteome</keyword>
<gene>
    <name evidence="2" type="ORF">PIB30_017936</name>
</gene>
<comment type="caution">
    <text evidence="2">The sequence shown here is derived from an EMBL/GenBank/DDBJ whole genome shotgun (WGS) entry which is preliminary data.</text>
</comment>
<accession>A0ABU6R837</accession>
<proteinExistence type="predicted"/>